<evidence type="ECO:0000313" key="2">
    <source>
        <dbReference type="Proteomes" id="UP000017559"/>
    </source>
</evidence>
<name>V2WRA1_MONRO</name>
<proteinExistence type="predicted"/>
<sequence length="570" mass="65458">MSFANSSHAIITGENTLNHVHGHQVNGTINAETVNFYAGQAVAKRTEYNQFREVIRGDMIPVKELYSQDLSKWDWKWQSGKIFARHKARRTIYTVEIVDRQSKFTAMVYEGKDPHGVWEDDFRLFSQMNDPGSVRLFGINQSAIPALIFHYELIPLAHIFTGSVWMDVYIAYLKSNMECQQNSLWMNTTNGVLVSGPQGPYFSLRVDTIGSVVVPRTVDMLKDDTFLRFFSKFGSSVNNTILACARWTWKATYLDDLLPVTTDHETGDPDHSAWISPTHHCIHGLWWNLPHHLPMNNVGGLRFDTVYSPSLEAVARRSQGANSLWKWERYIGRGLADKTVLDGELTRFKFDPTHRGEVCLRAEYGWWKFWGEWLSQSCRVFGSLDVTEGEEKFFIIDPPILVIQSTPRLKYESFEASFSLRDGKPPLEETEPPPIYLFLHPLPMTISEFMSWGKRRPYFWSLDETGQCEMSEEECKRSGLPLLTCPERWEDSSVQLRSWPTSTYTAFRDWQKARGFDPTTSDWARELGYPVLEIIGDQGRFEEVGVQEEKRVGGSWWEAFAGSGISAFGL</sequence>
<gene>
    <name evidence="1" type="ORF">Moror_16927</name>
</gene>
<dbReference type="EMBL" id="AWSO01001688">
    <property type="protein sequence ID" value="ESK83071.1"/>
    <property type="molecule type" value="Genomic_DNA"/>
</dbReference>
<comment type="caution">
    <text evidence="1">The sequence shown here is derived from an EMBL/GenBank/DDBJ whole genome shotgun (WGS) entry which is preliminary data.</text>
</comment>
<dbReference type="AlphaFoldDB" id="V2WRA1"/>
<dbReference type="KEGG" id="mrr:Moror_16927"/>
<dbReference type="Proteomes" id="UP000017559">
    <property type="component" value="Unassembled WGS sequence"/>
</dbReference>
<dbReference type="OrthoDB" id="2983964at2759"/>
<organism evidence="1 2">
    <name type="scientific">Moniliophthora roreri (strain MCA 2997)</name>
    <name type="common">Cocoa frosty pod rot fungus</name>
    <name type="synonym">Crinipellis roreri</name>
    <dbReference type="NCBI Taxonomy" id="1381753"/>
    <lineage>
        <taxon>Eukaryota</taxon>
        <taxon>Fungi</taxon>
        <taxon>Dikarya</taxon>
        <taxon>Basidiomycota</taxon>
        <taxon>Agaricomycotina</taxon>
        <taxon>Agaricomycetes</taxon>
        <taxon>Agaricomycetidae</taxon>
        <taxon>Agaricales</taxon>
        <taxon>Marasmiineae</taxon>
        <taxon>Marasmiaceae</taxon>
        <taxon>Moniliophthora</taxon>
    </lineage>
</organism>
<evidence type="ECO:0000313" key="1">
    <source>
        <dbReference type="EMBL" id="ESK83071.1"/>
    </source>
</evidence>
<protein>
    <submittedName>
        <fullName evidence="1">Uncharacterized protein</fullName>
    </submittedName>
</protein>
<keyword evidence="2" id="KW-1185">Reference proteome</keyword>
<accession>V2WRA1</accession>
<reference evidence="1 2" key="1">
    <citation type="journal article" date="2014" name="BMC Genomics">
        <title>Genome and secretome analysis of the hemibiotrophic fungal pathogen, Moniliophthora roreri, which causes frosty pod rot disease of cacao: mechanisms of the biotrophic and necrotrophic phases.</title>
        <authorList>
            <person name="Meinhardt L.W."/>
            <person name="Costa G.G.L."/>
            <person name="Thomazella D.P.T."/>
            <person name="Teixeira P.J.P.L."/>
            <person name="Carazzolle M.F."/>
            <person name="Schuster S.C."/>
            <person name="Carlson J.E."/>
            <person name="Guiltinan M.J."/>
            <person name="Mieczkowski P."/>
            <person name="Farmer A."/>
            <person name="Ramaraj T."/>
            <person name="Crozier J."/>
            <person name="Davis R.E."/>
            <person name="Shao J."/>
            <person name="Melnick R.L."/>
            <person name="Pereira G.A.G."/>
            <person name="Bailey B.A."/>
        </authorList>
    </citation>
    <scope>NUCLEOTIDE SEQUENCE [LARGE SCALE GENOMIC DNA]</scope>
    <source>
        <strain evidence="1 2">MCA 2997</strain>
    </source>
</reference>
<dbReference type="HOGENOM" id="CLU_023750_1_0_1"/>